<sequence length="185" mass="20892">MQYQQGKKAMSKISFISHAALFTGGCLLAGITQAQSPDPQGLYSADDIMDADAYLENDSKNDIGEVDDILLDDNMQVQALIVDIDGTSTIEGREVVIENDQFRLETRHEDDDDIDHRVIIGLSEDELQELPTYDRDWWHQARERAAQAWQETREGAESAWQRTREGAADAMETINERINDMSEGN</sequence>
<dbReference type="STRING" id="574349.SAMN05443545_102106"/>
<dbReference type="SUPFAM" id="SSF50346">
    <property type="entry name" value="PRC-barrel domain"/>
    <property type="match status" value="1"/>
</dbReference>
<organism evidence="1 2">
    <name type="scientific">Aidingimonas halophila</name>
    <dbReference type="NCBI Taxonomy" id="574349"/>
    <lineage>
        <taxon>Bacteria</taxon>
        <taxon>Pseudomonadati</taxon>
        <taxon>Pseudomonadota</taxon>
        <taxon>Gammaproteobacteria</taxon>
        <taxon>Oceanospirillales</taxon>
        <taxon>Halomonadaceae</taxon>
        <taxon>Aidingimonas</taxon>
    </lineage>
</organism>
<protein>
    <recommendedName>
        <fullName evidence="3">PRC-barrel domain-containing protein</fullName>
    </recommendedName>
</protein>
<dbReference type="Proteomes" id="UP000198500">
    <property type="component" value="Unassembled WGS sequence"/>
</dbReference>
<accession>A0A1H2UAM1</accession>
<dbReference type="InterPro" id="IPR011033">
    <property type="entry name" value="PRC_barrel-like_sf"/>
</dbReference>
<dbReference type="PROSITE" id="PS51257">
    <property type="entry name" value="PROKAR_LIPOPROTEIN"/>
    <property type="match status" value="1"/>
</dbReference>
<evidence type="ECO:0008006" key="3">
    <source>
        <dbReference type="Google" id="ProtNLM"/>
    </source>
</evidence>
<dbReference type="EMBL" id="FNNI01000002">
    <property type="protein sequence ID" value="SDW53211.1"/>
    <property type="molecule type" value="Genomic_DNA"/>
</dbReference>
<keyword evidence="2" id="KW-1185">Reference proteome</keyword>
<dbReference type="Gene3D" id="1.10.287.700">
    <property type="entry name" value="Helix hairpin bin"/>
    <property type="match status" value="1"/>
</dbReference>
<evidence type="ECO:0000313" key="2">
    <source>
        <dbReference type="Proteomes" id="UP000198500"/>
    </source>
</evidence>
<evidence type="ECO:0000313" key="1">
    <source>
        <dbReference type="EMBL" id="SDW53211.1"/>
    </source>
</evidence>
<dbReference type="Gene3D" id="2.30.30.240">
    <property type="entry name" value="PRC-barrel domain"/>
    <property type="match status" value="1"/>
</dbReference>
<name>A0A1H2UAM1_9GAMM</name>
<proteinExistence type="predicted"/>
<gene>
    <name evidence="1" type="ORF">SAMN05443545_102106</name>
</gene>
<reference evidence="1 2" key="1">
    <citation type="submission" date="2016-10" db="EMBL/GenBank/DDBJ databases">
        <authorList>
            <person name="de Groot N.N."/>
        </authorList>
    </citation>
    <scope>NUCLEOTIDE SEQUENCE [LARGE SCALE GENOMIC DNA]</scope>
    <source>
        <strain evidence="1 2">DSM 19219</strain>
    </source>
</reference>
<dbReference type="AlphaFoldDB" id="A0A1H2UAM1"/>